<gene>
    <name evidence="14" type="ORF">CAL26_14325</name>
</gene>
<dbReference type="SMART" id="SM00387">
    <property type="entry name" value="HATPase_c"/>
    <property type="match status" value="1"/>
</dbReference>
<evidence type="ECO:0000259" key="12">
    <source>
        <dbReference type="PROSITE" id="PS50112"/>
    </source>
</evidence>
<dbReference type="InterPro" id="IPR036097">
    <property type="entry name" value="HisK_dim/P_sf"/>
</dbReference>
<dbReference type="PANTHER" id="PTHR43304:SF1">
    <property type="entry name" value="PAC DOMAIN-CONTAINING PROTEIN"/>
    <property type="match status" value="1"/>
</dbReference>
<reference evidence="14" key="1">
    <citation type="submission" date="2017-05" db="EMBL/GenBank/DDBJ databases">
        <title>Complete and WGS of Bordetella genogroups.</title>
        <authorList>
            <person name="Spilker T."/>
            <person name="Lipuma J."/>
        </authorList>
    </citation>
    <scope>NUCLEOTIDE SEQUENCE</scope>
    <source>
        <strain evidence="14">AU21707</strain>
    </source>
</reference>
<evidence type="ECO:0000313" key="14">
    <source>
        <dbReference type="EMBL" id="OZI18858.1"/>
    </source>
</evidence>
<dbReference type="SMART" id="SM00086">
    <property type="entry name" value="PAC"/>
    <property type="match status" value="2"/>
</dbReference>
<dbReference type="InterPro" id="IPR035965">
    <property type="entry name" value="PAS-like_dom_sf"/>
</dbReference>
<protein>
    <recommendedName>
        <fullName evidence="10">Sensor protein FixL</fullName>
        <ecNumber evidence="3">2.7.13.3</ecNumber>
    </recommendedName>
</protein>
<dbReference type="InterPro" id="IPR036890">
    <property type="entry name" value="HATPase_C_sf"/>
</dbReference>
<dbReference type="GO" id="GO:0005886">
    <property type="term" value="C:plasma membrane"/>
    <property type="evidence" value="ECO:0007669"/>
    <property type="project" value="UniProtKB-SubCell"/>
</dbReference>
<dbReference type="OrthoDB" id="9808408at2"/>
<evidence type="ECO:0000313" key="15">
    <source>
        <dbReference type="Proteomes" id="UP000216857"/>
    </source>
</evidence>
<evidence type="ECO:0000256" key="4">
    <source>
        <dbReference type="ARBA" id="ARBA00022553"/>
    </source>
</evidence>
<dbReference type="SMART" id="SM00388">
    <property type="entry name" value="HisKA"/>
    <property type="match status" value="1"/>
</dbReference>
<dbReference type="FunFam" id="3.30.450.20:FF:000060">
    <property type="entry name" value="Sensor protein FixL"/>
    <property type="match status" value="1"/>
</dbReference>
<keyword evidence="5" id="KW-0808">Transferase</keyword>
<dbReference type="Gene3D" id="3.30.450.20">
    <property type="entry name" value="PAS domain"/>
    <property type="match status" value="2"/>
</dbReference>
<comment type="subcellular location">
    <subcellularLocation>
        <location evidence="2">Cell inner membrane</location>
        <topology evidence="2">Multi-pass membrane protein</topology>
    </subcellularLocation>
</comment>
<dbReference type="InterPro" id="IPR004358">
    <property type="entry name" value="Sig_transdc_His_kin-like_C"/>
</dbReference>
<dbReference type="InterPro" id="IPR000700">
    <property type="entry name" value="PAS-assoc_C"/>
</dbReference>
<dbReference type="PROSITE" id="PS50113">
    <property type="entry name" value="PAC"/>
    <property type="match status" value="2"/>
</dbReference>
<keyword evidence="8" id="KW-0067">ATP-binding</keyword>
<evidence type="ECO:0000256" key="7">
    <source>
        <dbReference type="ARBA" id="ARBA00022777"/>
    </source>
</evidence>
<dbReference type="Pfam" id="PF00512">
    <property type="entry name" value="HisKA"/>
    <property type="match status" value="1"/>
</dbReference>
<dbReference type="InterPro" id="IPR001610">
    <property type="entry name" value="PAC"/>
</dbReference>
<evidence type="ECO:0000259" key="13">
    <source>
        <dbReference type="PROSITE" id="PS50113"/>
    </source>
</evidence>
<feature type="domain" description="PAC" evidence="13">
    <location>
        <begin position="79"/>
        <end position="130"/>
    </location>
</feature>
<dbReference type="InterPro" id="IPR052162">
    <property type="entry name" value="Sensor_kinase/Photoreceptor"/>
</dbReference>
<dbReference type="SUPFAM" id="SSF55785">
    <property type="entry name" value="PYP-like sensor domain (PAS domain)"/>
    <property type="match status" value="2"/>
</dbReference>
<feature type="domain" description="Histidine kinase" evidence="11">
    <location>
        <begin position="276"/>
        <end position="487"/>
    </location>
</feature>
<dbReference type="Pfam" id="PF00989">
    <property type="entry name" value="PAS"/>
    <property type="match status" value="1"/>
</dbReference>
<dbReference type="PROSITE" id="PS50109">
    <property type="entry name" value="HIS_KIN"/>
    <property type="match status" value="1"/>
</dbReference>
<keyword evidence="4" id="KW-0597">Phosphoprotein</keyword>
<feature type="domain" description="PAS" evidence="12">
    <location>
        <begin position="7"/>
        <end position="51"/>
    </location>
</feature>
<dbReference type="InterPro" id="IPR013656">
    <property type="entry name" value="PAS_4"/>
</dbReference>
<evidence type="ECO:0000256" key="3">
    <source>
        <dbReference type="ARBA" id="ARBA00012438"/>
    </source>
</evidence>
<dbReference type="GO" id="GO:0006355">
    <property type="term" value="P:regulation of DNA-templated transcription"/>
    <property type="evidence" value="ECO:0007669"/>
    <property type="project" value="InterPro"/>
</dbReference>
<sequence length="499" mass="55684">MKDHLLESQTLDWLIRSAKEAIVITDPAGRILIGNGATAQLFGLPADGLGGVRLNDILPDVMLGERAGDGDPAARDTAEVLEVAGRRADGTALPVEICISPLTTHWGLMLHMISIRDIRARKQAEQAVRDNEARLRAVFDTAVDAIVTIDEQGRIERFNPAAVRVFGYTEDEVMGRNVSMLMPSPYQEMHDRYLDNYLDTGEKKIIGIGREVLGMRKGGEVFPMDLAVAEMRVGDRRMFTGMVRDITERKRAEARYAELLREVTSANEELTNFAYIVSHDLKAPLRGISSLANWLVADYADKLDDEGREHLRLLVGRVHRMSGLIDGILEYSRIGRIKEARVSVDLDVLVREIVDSLAPPANIQVRVENPLPVVHADRTRMQQLFQNLLSNAIKYMDKPEGVVRISCEPAGERWRFAVADNGPGIEERHHERIFQLFQTLAPRDRIESTGVGLTLVKKIVEMYGSEIYVQSVLGAGTTFSFTLPILDARPTPTEPEMLS</sequence>
<dbReference type="Proteomes" id="UP000216857">
    <property type="component" value="Unassembled WGS sequence"/>
</dbReference>
<evidence type="ECO:0000256" key="8">
    <source>
        <dbReference type="ARBA" id="ARBA00022840"/>
    </source>
</evidence>
<dbReference type="GO" id="GO:0000155">
    <property type="term" value="F:phosphorelay sensor kinase activity"/>
    <property type="evidence" value="ECO:0007669"/>
    <property type="project" value="InterPro"/>
</dbReference>
<evidence type="ECO:0000256" key="6">
    <source>
        <dbReference type="ARBA" id="ARBA00022741"/>
    </source>
</evidence>
<evidence type="ECO:0000256" key="2">
    <source>
        <dbReference type="ARBA" id="ARBA00004429"/>
    </source>
</evidence>
<dbReference type="Gene3D" id="1.10.287.130">
    <property type="match status" value="1"/>
</dbReference>
<dbReference type="PROSITE" id="PS50112">
    <property type="entry name" value="PAS"/>
    <property type="match status" value="2"/>
</dbReference>
<dbReference type="Gene3D" id="3.30.565.10">
    <property type="entry name" value="Histidine kinase-like ATPase, C-terminal domain"/>
    <property type="match status" value="1"/>
</dbReference>
<comment type="function">
    <text evidence="9">Putative oxygen sensor; modulates the activity of FixJ, a transcriptional activator of nitrogen fixation fixK gene. FixL probably acts as a kinase that phosphorylates FixJ.</text>
</comment>
<dbReference type="RefSeq" id="WP_094847542.1">
    <property type="nucleotide sequence ID" value="NZ_NEVJ01000003.1"/>
</dbReference>
<dbReference type="EC" id="2.7.13.3" evidence="3"/>
<dbReference type="AlphaFoldDB" id="A0A261R1E3"/>
<accession>A0A261R1E3</accession>
<evidence type="ECO:0000256" key="10">
    <source>
        <dbReference type="ARBA" id="ARBA00070616"/>
    </source>
</evidence>
<dbReference type="CDD" id="cd00130">
    <property type="entry name" value="PAS"/>
    <property type="match status" value="1"/>
</dbReference>
<keyword evidence="7 14" id="KW-0418">Kinase</keyword>
<evidence type="ECO:0000259" key="11">
    <source>
        <dbReference type="PROSITE" id="PS50109"/>
    </source>
</evidence>
<dbReference type="PRINTS" id="PR00344">
    <property type="entry name" value="BCTRLSENSOR"/>
</dbReference>
<keyword evidence="15" id="KW-1185">Reference proteome</keyword>
<evidence type="ECO:0000256" key="1">
    <source>
        <dbReference type="ARBA" id="ARBA00000085"/>
    </source>
</evidence>
<feature type="domain" description="PAC" evidence="13">
    <location>
        <begin position="208"/>
        <end position="258"/>
    </location>
</feature>
<dbReference type="InterPro" id="IPR003594">
    <property type="entry name" value="HATPase_dom"/>
</dbReference>
<dbReference type="Pfam" id="PF08448">
    <property type="entry name" value="PAS_4"/>
    <property type="match status" value="1"/>
</dbReference>
<keyword evidence="6" id="KW-0547">Nucleotide-binding</keyword>
<name>A0A261R1E3_9BORD</name>
<evidence type="ECO:0000256" key="5">
    <source>
        <dbReference type="ARBA" id="ARBA00022679"/>
    </source>
</evidence>
<dbReference type="SMART" id="SM00091">
    <property type="entry name" value="PAS"/>
    <property type="match status" value="2"/>
</dbReference>
<dbReference type="InterPro" id="IPR003661">
    <property type="entry name" value="HisK_dim/P_dom"/>
</dbReference>
<dbReference type="Pfam" id="PF02518">
    <property type="entry name" value="HATPase_c"/>
    <property type="match status" value="1"/>
</dbReference>
<dbReference type="GO" id="GO:0005524">
    <property type="term" value="F:ATP binding"/>
    <property type="evidence" value="ECO:0007669"/>
    <property type="project" value="UniProtKB-KW"/>
</dbReference>
<comment type="catalytic activity">
    <reaction evidence="1">
        <text>ATP + protein L-histidine = ADP + protein N-phospho-L-histidine.</text>
        <dbReference type="EC" id="2.7.13.3"/>
    </reaction>
</comment>
<dbReference type="CDD" id="cd00082">
    <property type="entry name" value="HisKA"/>
    <property type="match status" value="1"/>
</dbReference>
<dbReference type="InterPro" id="IPR013767">
    <property type="entry name" value="PAS_fold"/>
</dbReference>
<dbReference type="EMBL" id="NEVJ01000003">
    <property type="protein sequence ID" value="OZI18858.1"/>
    <property type="molecule type" value="Genomic_DNA"/>
</dbReference>
<dbReference type="NCBIfam" id="TIGR00229">
    <property type="entry name" value="sensory_box"/>
    <property type="match status" value="2"/>
</dbReference>
<dbReference type="SUPFAM" id="SSF55874">
    <property type="entry name" value="ATPase domain of HSP90 chaperone/DNA topoisomerase II/histidine kinase"/>
    <property type="match status" value="1"/>
</dbReference>
<evidence type="ECO:0000256" key="9">
    <source>
        <dbReference type="ARBA" id="ARBA00059827"/>
    </source>
</evidence>
<dbReference type="InterPro" id="IPR005467">
    <property type="entry name" value="His_kinase_dom"/>
</dbReference>
<comment type="caution">
    <text evidence="14">The sequence shown here is derived from an EMBL/GenBank/DDBJ whole genome shotgun (WGS) entry which is preliminary data.</text>
</comment>
<organism evidence="14 15">
    <name type="scientific">Bordetella genomosp. 9</name>
    <dbReference type="NCBI Taxonomy" id="1416803"/>
    <lineage>
        <taxon>Bacteria</taxon>
        <taxon>Pseudomonadati</taxon>
        <taxon>Pseudomonadota</taxon>
        <taxon>Betaproteobacteria</taxon>
        <taxon>Burkholderiales</taxon>
        <taxon>Alcaligenaceae</taxon>
        <taxon>Bordetella</taxon>
    </lineage>
</organism>
<dbReference type="SUPFAM" id="SSF47384">
    <property type="entry name" value="Homodimeric domain of signal transducing histidine kinase"/>
    <property type="match status" value="1"/>
</dbReference>
<proteinExistence type="predicted"/>
<dbReference type="PANTHER" id="PTHR43304">
    <property type="entry name" value="PHYTOCHROME-LIKE PROTEIN CPH1"/>
    <property type="match status" value="1"/>
</dbReference>
<dbReference type="FunFam" id="3.30.565.10:FF:000006">
    <property type="entry name" value="Sensor histidine kinase WalK"/>
    <property type="match status" value="1"/>
</dbReference>
<dbReference type="InterPro" id="IPR000014">
    <property type="entry name" value="PAS"/>
</dbReference>
<feature type="domain" description="PAS" evidence="12">
    <location>
        <begin position="131"/>
        <end position="201"/>
    </location>
</feature>